<comment type="caution">
    <text evidence="1">The sequence shown here is derived from an EMBL/GenBank/DDBJ whole genome shotgun (WGS) entry which is preliminary data.</text>
</comment>
<dbReference type="InParanoid" id="A0A7J7DWL3"/>
<proteinExistence type="predicted"/>
<name>A0A7J7DWL3_TRIWF</name>
<dbReference type="AlphaFoldDB" id="A0A7J7DWL3"/>
<organism evidence="1 2">
    <name type="scientific">Tripterygium wilfordii</name>
    <name type="common">Thunder God vine</name>
    <dbReference type="NCBI Taxonomy" id="458696"/>
    <lineage>
        <taxon>Eukaryota</taxon>
        <taxon>Viridiplantae</taxon>
        <taxon>Streptophyta</taxon>
        <taxon>Embryophyta</taxon>
        <taxon>Tracheophyta</taxon>
        <taxon>Spermatophyta</taxon>
        <taxon>Magnoliopsida</taxon>
        <taxon>eudicotyledons</taxon>
        <taxon>Gunneridae</taxon>
        <taxon>Pentapetalae</taxon>
        <taxon>rosids</taxon>
        <taxon>fabids</taxon>
        <taxon>Celastrales</taxon>
        <taxon>Celastraceae</taxon>
        <taxon>Tripterygium</taxon>
    </lineage>
</organism>
<evidence type="ECO:0000313" key="2">
    <source>
        <dbReference type="Proteomes" id="UP000593562"/>
    </source>
</evidence>
<accession>A0A7J7DWL3</accession>
<dbReference type="Pfam" id="PF04749">
    <property type="entry name" value="PLAC8"/>
    <property type="match status" value="1"/>
</dbReference>
<protein>
    <submittedName>
        <fullName evidence="1">Protein PLANT CADMIUM RESISTANCE 10</fullName>
    </submittedName>
</protein>
<dbReference type="Proteomes" id="UP000593562">
    <property type="component" value="Unassembled WGS sequence"/>
</dbReference>
<reference evidence="1 2" key="1">
    <citation type="journal article" date="2020" name="Nat. Commun.">
        <title>Genome of Tripterygium wilfordii and identification of cytochrome P450 involved in triptolide biosynthesis.</title>
        <authorList>
            <person name="Tu L."/>
            <person name="Su P."/>
            <person name="Zhang Z."/>
            <person name="Gao L."/>
            <person name="Wang J."/>
            <person name="Hu T."/>
            <person name="Zhou J."/>
            <person name="Zhang Y."/>
            <person name="Zhao Y."/>
            <person name="Liu Y."/>
            <person name="Song Y."/>
            <person name="Tong Y."/>
            <person name="Lu Y."/>
            <person name="Yang J."/>
            <person name="Xu C."/>
            <person name="Jia M."/>
            <person name="Peters R.J."/>
            <person name="Huang L."/>
            <person name="Gao W."/>
        </authorList>
    </citation>
    <scope>NUCLEOTIDE SEQUENCE [LARGE SCALE GENOMIC DNA]</scope>
    <source>
        <strain evidence="2">cv. XIE 37</strain>
        <tissue evidence="1">Leaf</tissue>
    </source>
</reference>
<dbReference type="NCBIfam" id="TIGR01571">
    <property type="entry name" value="A_thal_Cys_rich"/>
    <property type="match status" value="1"/>
</dbReference>
<gene>
    <name evidence="1" type="ORF">HS088_TW03G01018</name>
</gene>
<sequence>MAPKSATDKKRVRTWKSLTGSKGLGGALRAKYNLEEEPCGDLVTHFCCHLCAICQEYREIRERSGDSNHPDLKLPVVAAPPVQIME</sequence>
<evidence type="ECO:0000313" key="1">
    <source>
        <dbReference type="EMBL" id="KAF5750679.1"/>
    </source>
</evidence>
<dbReference type="PANTHER" id="PTHR15907">
    <property type="entry name" value="DUF614 FAMILY PROTEIN-RELATED"/>
    <property type="match status" value="1"/>
</dbReference>
<dbReference type="InterPro" id="IPR006461">
    <property type="entry name" value="PLAC_motif_containing"/>
</dbReference>
<dbReference type="EMBL" id="JAAARO010000003">
    <property type="protein sequence ID" value="KAF5750679.1"/>
    <property type="molecule type" value="Genomic_DNA"/>
</dbReference>
<keyword evidence="2" id="KW-1185">Reference proteome</keyword>